<dbReference type="AlphaFoldDB" id="A0A059WCK4"/>
<reference evidence="2 3" key="1">
    <citation type="journal article" date="2019" name="Microbiol. Resour. Announc.">
        <title>Draft Genome Sequence of the Most Traditional epsilon-Poly-l-Lysine Producer, Streptomyces albulus NBRC14147.</title>
        <authorList>
            <person name="Yamanaka K."/>
            <person name="Hamano Y."/>
        </authorList>
    </citation>
    <scope>NUCLEOTIDE SEQUENCE [LARGE SCALE GENOMIC DNA]</scope>
    <source>
        <strain evidence="2 3">NBRC 14147</strain>
    </source>
</reference>
<feature type="region of interest" description="Disordered" evidence="1">
    <location>
        <begin position="82"/>
        <end position="109"/>
    </location>
</feature>
<accession>A0A059WCK4</accession>
<dbReference type="Proteomes" id="UP000288351">
    <property type="component" value="Unassembled WGS sequence"/>
</dbReference>
<evidence type="ECO:0000256" key="1">
    <source>
        <dbReference type="SAM" id="MobiDB-lite"/>
    </source>
</evidence>
<dbReference type="RefSeq" id="WP_016576724.1">
    <property type="nucleotide sequence ID" value="NZ_JBHVGT010000004.1"/>
</dbReference>
<organism evidence="2 3">
    <name type="scientific">Streptomyces noursei</name>
    <name type="common">Streptomyces albulus</name>
    <dbReference type="NCBI Taxonomy" id="1971"/>
    <lineage>
        <taxon>Bacteria</taxon>
        <taxon>Bacillati</taxon>
        <taxon>Actinomycetota</taxon>
        <taxon>Actinomycetes</taxon>
        <taxon>Kitasatosporales</taxon>
        <taxon>Streptomycetaceae</taxon>
        <taxon>Streptomyces</taxon>
    </lineage>
</organism>
<dbReference type="EMBL" id="BHXC01000007">
    <property type="protein sequence ID" value="GCB95230.1"/>
    <property type="molecule type" value="Genomic_DNA"/>
</dbReference>
<name>A0A059WCK4_STRNR</name>
<protein>
    <submittedName>
        <fullName evidence="2">Uncharacterized protein</fullName>
    </submittedName>
</protein>
<feature type="compositionally biased region" description="Low complexity" evidence="1">
    <location>
        <begin position="34"/>
        <end position="43"/>
    </location>
</feature>
<dbReference type="STRING" id="68570.DC74_7072"/>
<comment type="caution">
    <text evidence="2">The sequence shown here is derived from an EMBL/GenBank/DDBJ whole genome shotgun (WGS) entry which is preliminary data.</text>
</comment>
<feature type="region of interest" description="Disordered" evidence="1">
    <location>
        <begin position="1"/>
        <end position="43"/>
    </location>
</feature>
<evidence type="ECO:0000313" key="2">
    <source>
        <dbReference type="EMBL" id="GCB95230.1"/>
    </source>
</evidence>
<feature type="compositionally biased region" description="Basic and acidic residues" evidence="1">
    <location>
        <begin position="18"/>
        <end position="32"/>
    </location>
</feature>
<proteinExistence type="predicted"/>
<gene>
    <name evidence="2" type="ORF">SALB_08033</name>
</gene>
<evidence type="ECO:0000313" key="3">
    <source>
        <dbReference type="Proteomes" id="UP000288351"/>
    </source>
</evidence>
<feature type="compositionally biased region" description="Polar residues" evidence="1">
    <location>
        <begin position="87"/>
        <end position="96"/>
    </location>
</feature>
<sequence length="109" mass="11194">MELDKSRLTRNASSIPDAAKDGSEAAEMHHTTDALLAPAELIPPELPPAARTFAARKNGCAVRGKSRRATGPAAPALVRRVRAGSAPMNTASTTPSRGGVRRSGAVPAA</sequence>